<proteinExistence type="predicted"/>
<evidence type="ECO:0000313" key="1">
    <source>
        <dbReference type="EMBL" id="ORY16531.1"/>
    </source>
</evidence>
<evidence type="ECO:0000313" key="2">
    <source>
        <dbReference type="Proteomes" id="UP000193144"/>
    </source>
</evidence>
<keyword evidence="2" id="KW-1185">Reference proteome</keyword>
<protein>
    <submittedName>
        <fullName evidence="1">Uncharacterized protein</fullName>
    </submittedName>
</protein>
<dbReference type="EMBL" id="MCFA01000017">
    <property type="protein sequence ID" value="ORY16531.1"/>
    <property type="molecule type" value="Genomic_DNA"/>
</dbReference>
<dbReference type="AlphaFoldDB" id="A0A1Y2A1Y0"/>
<reference evidence="1 2" key="1">
    <citation type="submission" date="2016-07" db="EMBL/GenBank/DDBJ databases">
        <title>Pervasive Adenine N6-methylation of Active Genes in Fungi.</title>
        <authorList>
            <consortium name="DOE Joint Genome Institute"/>
            <person name="Mondo S.J."/>
            <person name="Dannebaum R.O."/>
            <person name="Kuo R.C."/>
            <person name="Labutti K."/>
            <person name="Haridas S."/>
            <person name="Kuo A."/>
            <person name="Salamov A."/>
            <person name="Ahrendt S.R."/>
            <person name="Lipzen A."/>
            <person name="Sullivan W."/>
            <person name="Andreopoulos W.B."/>
            <person name="Clum A."/>
            <person name="Lindquist E."/>
            <person name="Daum C."/>
            <person name="Ramamoorthy G.K."/>
            <person name="Gryganskyi A."/>
            <person name="Culley D."/>
            <person name="Magnuson J.K."/>
            <person name="James T.Y."/>
            <person name="O'Malley M.A."/>
            <person name="Stajich J.E."/>
            <person name="Spatafora J.W."/>
            <person name="Visel A."/>
            <person name="Grigoriev I.V."/>
        </authorList>
    </citation>
    <scope>NUCLEOTIDE SEQUENCE [LARGE SCALE GENOMIC DNA]</scope>
    <source>
        <strain evidence="1 2">CBS 115471</strain>
    </source>
</reference>
<accession>A0A1Y2A1Y0</accession>
<organism evidence="1 2">
    <name type="scientific">Clohesyomyces aquaticus</name>
    <dbReference type="NCBI Taxonomy" id="1231657"/>
    <lineage>
        <taxon>Eukaryota</taxon>
        <taxon>Fungi</taxon>
        <taxon>Dikarya</taxon>
        <taxon>Ascomycota</taxon>
        <taxon>Pezizomycotina</taxon>
        <taxon>Dothideomycetes</taxon>
        <taxon>Pleosporomycetidae</taxon>
        <taxon>Pleosporales</taxon>
        <taxon>Lindgomycetaceae</taxon>
        <taxon>Clohesyomyces</taxon>
    </lineage>
</organism>
<gene>
    <name evidence="1" type="ORF">BCR34DRAFT_94879</name>
</gene>
<dbReference type="Proteomes" id="UP000193144">
    <property type="component" value="Unassembled WGS sequence"/>
</dbReference>
<name>A0A1Y2A1Y0_9PLEO</name>
<comment type="caution">
    <text evidence="1">The sequence shown here is derived from an EMBL/GenBank/DDBJ whole genome shotgun (WGS) entry which is preliminary data.</text>
</comment>
<sequence length="162" mass="17976">MRNHFDQSHSKKVGQLRSRHGSALIAALGHSIFIKIIGCLHNAGPFTSMDVPHVTVVILRRSISKLNSESRLLGGFSSQSRNYNESLHNVLLGQPKPAQATFGHISAMQFAVWVSLRKPFVAQAKPVRLHIPPCTPSMQRDTRYRLAAKSNLDDNEPRGCNT</sequence>